<reference evidence="9 10" key="1">
    <citation type="submission" date="2021-03" db="EMBL/GenBank/DDBJ databases">
        <title>Enterococcal diversity collection.</title>
        <authorList>
            <person name="Gilmore M.S."/>
            <person name="Schwartzman J."/>
            <person name="Van Tyne D."/>
            <person name="Martin M."/>
            <person name="Earl A.M."/>
            <person name="Manson A.L."/>
            <person name="Straub T."/>
            <person name="Salamzade R."/>
            <person name="Saavedra J."/>
            <person name="Lebreton F."/>
            <person name="Prichula J."/>
            <person name="Schaufler K."/>
            <person name="Gaca A."/>
            <person name="Sgardioli B."/>
            <person name="Wagenaar J."/>
            <person name="Strong T."/>
        </authorList>
    </citation>
    <scope>NUCLEOTIDE SEQUENCE [LARGE SCALE GENOMIC DNA]</scope>
    <source>
        <strain evidence="9 10">MJM16</strain>
    </source>
</reference>
<dbReference type="InterPro" id="IPR052027">
    <property type="entry name" value="PspC"/>
</dbReference>
<sequence>MTNRMMKSKNNRVLTGTLAGIAEYFGVDPTIARVIYVFASITLIGAPILLYILLSVLIPSSDSSSSSFEYYSSRSTGSAQPNQAETVADDCWGDF</sequence>
<dbReference type="PANTHER" id="PTHR33885">
    <property type="entry name" value="PHAGE SHOCK PROTEIN C"/>
    <property type="match status" value="1"/>
</dbReference>
<keyword evidence="10" id="KW-1185">Reference proteome</keyword>
<evidence type="ECO:0000256" key="3">
    <source>
        <dbReference type="ARBA" id="ARBA00022692"/>
    </source>
</evidence>
<evidence type="ECO:0000256" key="1">
    <source>
        <dbReference type="ARBA" id="ARBA00004162"/>
    </source>
</evidence>
<keyword evidence="4 7" id="KW-1133">Transmembrane helix</keyword>
<keyword evidence="3 7" id="KW-0812">Transmembrane</keyword>
<evidence type="ECO:0000256" key="7">
    <source>
        <dbReference type="SAM" id="Phobius"/>
    </source>
</evidence>
<name>A0ABS3HE47_9ENTE</name>
<keyword evidence="2" id="KW-1003">Cell membrane</keyword>
<feature type="region of interest" description="Disordered" evidence="6">
    <location>
        <begin position="61"/>
        <end position="95"/>
    </location>
</feature>
<organism evidence="9 10">
    <name type="scientific">Candidatus Enterococcus murrayae</name>
    <dbReference type="NCBI Taxonomy" id="2815321"/>
    <lineage>
        <taxon>Bacteria</taxon>
        <taxon>Bacillati</taxon>
        <taxon>Bacillota</taxon>
        <taxon>Bacilli</taxon>
        <taxon>Lactobacillales</taxon>
        <taxon>Enterococcaceae</taxon>
        <taxon>Enterococcus</taxon>
    </lineage>
</organism>
<evidence type="ECO:0000256" key="5">
    <source>
        <dbReference type="ARBA" id="ARBA00023136"/>
    </source>
</evidence>
<evidence type="ECO:0000313" key="10">
    <source>
        <dbReference type="Proteomes" id="UP000664495"/>
    </source>
</evidence>
<feature type="transmembrane region" description="Helical" evidence="7">
    <location>
        <begin position="35"/>
        <end position="58"/>
    </location>
</feature>
<keyword evidence="5 7" id="KW-0472">Membrane</keyword>
<dbReference type="InterPro" id="IPR007168">
    <property type="entry name" value="Phageshock_PspC_N"/>
</dbReference>
<dbReference type="PANTHER" id="PTHR33885:SF3">
    <property type="entry name" value="PHAGE SHOCK PROTEIN C"/>
    <property type="match status" value="1"/>
</dbReference>
<dbReference type="Proteomes" id="UP000664495">
    <property type="component" value="Unassembled WGS sequence"/>
</dbReference>
<gene>
    <name evidence="9" type="ORF">JZO85_03300</name>
</gene>
<comment type="caution">
    <text evidence="9">The sequence shown here is derived from an EMBL/GenBank/DDBJ whole genome shotgun (WGS) entry which is preliminary data.</text>
</comment>
<evidence type="ECO:0000256" key="4">
    <source>
        <dbReference type="ARBA" id="ARBA00022989"/>
    </source>
</evidence>
<dbReference type="RefSeq" id="WP_207107095.1">
    <property type="nucleotide sequence ID" value="NZ_JAFLVR010000007.1"/>
</dbReference>
<dbReference type="Pfam" id="PF04024">
    <property type="entry name" value="PspC"/>
    <property type="match status" value="1"/>
</dbReference>
<comment type="subcellular location">
    <subcellularLocation>
        <location evidence="1">Cell membrane</location>
        <topology evidence="1">Single-pass membrane protein</topology>
    </subcellularLocation>
</comment>
<evidence type="ECO:0000256" key="2">
    <source>
        <dbReference type="ARBA" id="ARBA00022475"/>
    </source>
</evidence>
<protein>
    <submittedName>
        <fullName evidence="9">PspC domain-containing protein</fullName>
    </submittedName>
</protein>
<feature type="domain" description="Phage shock protein PspC N-terminal" evidence="8">
    <location>
        <begin position="4"/>
        <end position="60"/>
    </location>
</feature>
<evidence type="ECO:0000313" key="9">
    <source>
        <dbReference type="EMBL" id="MBO0451277.1"/>
    </source>
</evidence>
<accession>A0ABS3HE47</accession>
<dbReference type="EMBL" id="JAFLVR010000007">
    <property type="protein sequence ID" value="MBO0451277.1"/>
    <property type="molecule type" value="Genomic_DNA"/>
</dbReference>
<proteinExistence type="predicted"/>
<evidence type="ECO:0000256" key="6">
    <source>
        <dbReference type="SAM" id="MobiDB-lite"/>
    </source>
</evidence>
<evidence type="ECO:0000259" key="8">
    <source>
        <dbReference type="Pfam" id="PF04024"/>
    </source>
</evidence>
<feature type="compositionally biased region" description="Low complexity" evidence="6">
    <location>
        <begin position="61"/>
        <end position="78"/>
    </location>
</feature>